<dbReference type="InterPro" id="IPR050220">
    <property type="entry name" value="Type_II_DNA_Topoisomerases"/>
</dbReference>
<evidence type="ECO:0000256" key="2">
    <source>
        <dbReference type="ARBA" id="ARBA00008263"/>
    </source>
</evidence>
<evidence type="ECO:0000256" key="7">
    <source>
        <dbReference type="ARBA" id="ARBA00023235"/>
    </source>
</evidence>
<gene>
    <name evidence="8 12" type="primary">gyrA</name>
    <name evidence="12" type="ORF">M4Z11_04270</name>
</gene>
<dbReference type="PANTHER" id="PTHR43493">
    <property type="entry name" value="DNA GYRASE/TOPOISOMERASE SUBUNIT A"/>
    <property type="match status" value="1"/>
</dbReference>
<dbReference type="EMBL" id="JAMCOF010000006">
    <property type="protein sequence ID" value="MCL6229819.1"/>
    <property type="molecule type" value="Genomic_DNA"/>
</dbReference>
<dbReference type="InterPro" id="IPR013760">
    <property type="entry name" value="Topo_IIA-like_dom_sf"/>
</dbReference>
<dbReference type="EC" id="5.6.2.2" evidence="8"/>
<evidence type="ECO:0000256" key="10">
    <source>
        <dbReference type="SAM" id="MobiDB-lite"/>
    </source>
</evidence>
<evidence type="ECO:0000256" key="8">
    <source>
        <dbReference type="HAMAP-Rule" id="MF_01897"/>
    </source>
</evidence>
<dbReference type="Pfam" id="PF00521">
    <property type="entry name" value="DNA_topoisoIV"/>
    <property type="match status" value="1"/>
</dbReference>
<accession>A0ABT0P8L2</accession>
<name>A0ABT0P8L2_9HYPH</name>
<comment type="similarity">
    <text evidence="2 8">Belongs to the type II topoisomerase GyrA/ParC subunit family.</text>
</comment>
<evidence type="ECO:0000313" key="12">
    <source>
        <dbReference type="EMBL" id="MCL6229819.1"/>
    </source>
</evidence>
<dbReference type="RefSeq" id="WP_249676707.1">
    <property type="nucleotide sequence ID" value="NZ_JAMCOF010000006.1"/>
</dbReference>
<dbReference type="GO" id="GO:0003918">
    <property type="term" value="F:DNA topoisomerase type II (double strand cut, ATP-hydrolyzing) activity"/>
    <property type="evidence" value="ECO:0007669"/>
    <property type="project" value="UniProtKB-EC"/>
</dbReference>
<feature type="region of interest" description="Disordered" evidence="10">
    <location>
        <begin position="895"/>
        <end position="922"/>
    </location>
</feature>
<comment type="catalytic activity">
    <reaction evidence="1 8 9">
        <text>ATP-dependent breakage, passage and rejoining of double-stranded DNA.</text>
        <dbReference type="EC" id="5.6.2.2"/>
    </reaction>
</comment>
<dbReference type="Pfam" id="PF03989">
    <property type="entry name" value="DNA_gyraseA_C"/>
    <property type="match status" value="6"/>
</dbReference>
<keyword evidence="3 8" id="KW-0547">Nucleotide-binding</keyword>
<dbReference type="Gene3D" id="2.120.10.90">
    <property type="entry name" value="DNA gyrase/topoisomerase IV, subunit A, C-terminal"/>
    <property type="match status" value="1"/>
</dbReference>
<evidence type="ECO:0000256" key="4">
    <source>
        <dbReference type="ARBA" id="ARBA00022840"/>
    </source>
</evidence>
<dbReference type="SUPFAM" id="SSF101904">
    <property type="entry name" value="GyrA/ParC C-terminal domain-like"/>
    <property type="match status" value="1"/>
</dbReference>
<keyword evidence="7 8" id="KW-0413">Isomerase</keyword>
<evidence type="ECO:0000256" key="6">
    <source>
        <dbReference type="ARBA" id="ARBA00023125"/>
    </source>
</evidence>
<sequence>MTDLTTQSEHDVLTGIEPVSIVEEMQRSYLDYAMSVIVSRALPDVRDGLKPVHRRILHAMNEMGLSFNKSYRKSAGVVGEVMGKFHPHGDASIYDALVRMAQDFSLRNPLIDGQGNFGSVDGDPPAAMRYTECRLEKVAEELLADINKETVDFQDNYDGREREPMVLPARFPNLLVNGSGGIAVGMATNIPPHNLGEVIDGCIALIDNPTITLDEIIEIIPGPDFPTGGIILGRSGIRSAYETGRGSIIMRAKVDIEEIRNNRQAIIVSEIPYQINKATMIEKIAELVRDKRIEGISDLRDESDRDGYRVVIELKREAVADIVLNQLYRYTPLQTSFGCNMVALNGGKPEQMTLLDMLRAFVSFREEVVSRRTKYLLRKARERAHVLVGLAIAVANIDEIIALIRTAPDPQTARIKLMERRWLAADVASLIKLIDDPRHIIHEDNTYNLSEEQARAILELRLQRLTALGRDEIADELNKIGVDITDYLHILASRLRIMGLVKDELSTLREEFVTPRRTIFGFGSAEMDNEDLIVPEDMVVTVSHSGYIKRVPLNTYRAQRRGGKGRSGMSTKDEDFVTRLFVSNTHTSVLFFSSRGIVYKEKVWRLPIGTPQSRGRALVNMLPLQEKERITTIMPLPEDEESWSKLDVMFATTHGTVRRNKLSDFIQVNRNGKIAMKLDDEDEILSVETCTEHDDVVLTTANGQCIRFPVIDVRVFMGRNSVGVRGINMVDGDKVISMTILEHVEATSVERSAYIKRAINERRAAGTDAEDIVIVDEDEEEVETELTDERYAELAAREQMLLTVSEFGYGKRSSSYEFRISGRGGKGIRATDPTKATEIGKLVAAFPVKAQDQIMLVSDGGQLIRVPIEGIRIAGRSTKGVTIFNTAKGEKVVSVERISDPEDDANKLDDDSEKHSGMDDVN</sequence>
<dbReference type="SMART" id="SM00434">
    <property type="entry name" value="TOP4c"/>
    <property type="match status" value="1"/>
</dbReference>
<comment type="miscellaneous">
    <text evidence="8">Few gyrases are as efficient as E.coli at forming negative supercoils. Not all organisms have 2 type II topoisomerases; in organisms with a single type II topoisomerase this enzyme also has to decatenate newly replicated chromosomes.</text>
</comment>
<reference evidence="12 13" key="1">
    <citation type="submission" date="2022-05" db="EMBL/GenBank/DDBJ databases">
        <title>Description of the Bartonella bilalgolemii sp. nov. Isolated from Apodemus uralensis (Pallas 1811).</title>
        <authorList>
            <person name="Zgheib R."/>
            <person name="Celebi B."/>
        </authorList>
    </citation>
    <scope>NUCLEOTIDE SEQUENCE [LARGE SCALE GENOMIC DNA]</scope>
    <source>
        <strain evidence="12 13">G70</strain>
    </source>
</reference>
<keyword evidence="13" id="KW-1185">Reference proteome</keyword>
<evidence type="ECO:0000259" key="11">
    <source>
        <dbReference type="PROSITE" id="PS52040"/>
    </source>
</evidence>
<evidence type="ECO:0000256" key="5">
    <source>
        <dbReference type="ARBA" id="ARBA00023029"/>
    </source>
</evidence>
<comment type="caution">
    <text evidence="12">The sequence shown here is derived from an EMBL/GenBank/DDBJ whole genome shotgun (WGS) entry which is preliminary data.</text>
</comment>
<keyword evidence="4 8" id="KW-0067">ATP-binding</keyword>
<dbReference type="InterPro" id="IPR013758">
    <property type="entry name" value="Topo_IIA_A/C_ab"/>
</dbReference>
<dbReference type="NCBIfam" id="NF004043">
    <property type="entry name" value="PRK05560.1"/>
    <property type="match status" value="1"/>
</dbReference>
<dbReference type="Gene3D" id="3.90.199.10">
    <property type="entry name" value="Topoisomerase II, domain 5"/>
    <property type="match status" value="1"/>
</dbReference>
<evidence type="ECO:0000256" key="9">
    <source>
        <dbReference type="PROSITE-ProRule" id="PRU01384"/>
    </source>
</evidence>
<dbReference type="SUPFAM" id="SSF56719">
    <property type="entry name" value="Type II DNA topoisomerase"/>
    <property type="match status" value="1"/>
</dbReference>
<dbReference type="NCBIfam" id="NF004044">
    <property type="entry name" value="PRK05561.1"/>
    <property type="match status" value="1"/>
</dbReference>
<feature type="short sequence motif" description="GyrA-box" evidence="8">
    <location>
        <begin position="559"/>
        <end position="565"/>
    </location>
</feature>
<feature type="domain" description="Topo IIA-type catalytic" evidence="11">
    <location>
        <begin position="42"/>
        <end position="532"/>
    </location>
</feature>
<comment type="function">
    <text evidence="8">A type II topoisomerase that negatively supercoils closed circular double-stranded (ds) DNA in an ATP-dependent manner to modulate DNA topology and maintain chromosomes in an underwound state. Negative supercoiling favors strand separation, and DNA replication, transcription, recombination and repair, all of which involve strand separation. Also able to catalyze the interconversion of other topological isomers of dsDNA rings, including catenanes and knotted rings. Type II topoisomerases break and join 2 DNA strands simultaneously in an ATP-dependent manner.</text>
</comment>
<dbReference type="CDD" id="cd00187">
    <property type="entry name" value="TOP4c"/>
    <property type="match status" value="1"/>
</dbReference>
<dbReference type="Gene3D" id="1.10.268.10">
    <property type="entry name" value="Topoisomerase, domain 3"/>
    <property type="match status" value="1"/>
</dbReference>
<dbReference type="InterPro" id="IPR035516">
    <property type="entry name" value="Gyrase/topoIV_suA_C"/>
</dbReference>
<dbReference type="InterPro" id="IPR002205">
    <property type="entry name" value="Topo_IIA_dom_A"/>
</dbReference>
<proteinExistence type="inferred from homology"/>
<organism evidence="12 13">
    <name type="scientific">Bartonella bilalgolemii</name>
    <dbReference type="NCBI Taxonomy" id="2942911"/>
    <lineage>
        <taxon>Bacteria</taxon>
        <taxon>Pseudomonadati</taxon>
        <taxon>Pseudomonadota</taxon>
        <taxon>Alphaproteobacteria</taxon>
        <taxon>Hyphomicrobiales</taxon>
        <taxon>Bartonellaceae</taxon>
        <taxon>Bartonella</taxon>
    </lineage>
</organism>
<dbReference type="NCBIfam" id="TIGR01063">
    <property type="entry name" value="gyrA"/>
    <property type="match status" value="1"/>
</dbReference>
<comment type="subunit">
    <text evidence="8">Heterotetramer, composed of two GyrA and two GyrB chains. In the heterotetramer, GyrA contains the active site tyrosine that forms a transient covalent intermediate with DNA, while GyrB binds cofactors and catalyzes ATP hydrolysis.</text>
</comment>
<dbReference type="PROSITE" id="PS52040">
    <property type="entry name" value="TOPO_IIA"/>
    <property type="match status" value="1"/>
</dbReference>
<protein>
    <recommendedName>
        <fullName evidence="8">DNA gyrase subunit A</fullName>
        <ecNumber evidence="8">5.6.2.2</ecNumber>
    </recommendedName>
</protein>
<dbReference type="Proteomes" id="UP001523003">
    <property type="component" value="Unassembled WGS sequence"/>
</dbReference>
<dbReference type="PANTHER" id="PTHR43493:SF5">
    <property type="entry name" value="DNA GYRASE SUBUNIT A, CHLOROPLASTIC_MITOCHONDRIAL"/>
    <property type="match status" value="1"/>
</dbReference>
<keyword evidence="8" id="KW-0963">Cytoplasm</keyword>
<dbReference type="InterPro" id="IPR005743">
    <property type="entry name" value="GyrA"/>
</dbReference>
<evidence type="ECO:0000256" key="3">
    <source>
        <dbReference type="ARBA" id="ARBA00022741"/>
    </source>
</evidence>
<evidence type="ECO:0000313" key="13">
    <source>
        <dbReference type="Proteomes" id="UP001523003"/>
    </source>
</evidence>
<dbReference type="InterPro" id="IPR006691">
    <property type="entry name" value="GyrA/parC_rep"/>
</dbReference>
<dbReference type="InterPro" id="IPR013757">
    <property type="entry name" value="Topo_IIA_A_a_sf"/>
</dbReference>
<dbReference type="HAMAP" id="MF_01897">
    <property type="entry name" value="GyrA"/>
    <property type="match status" value="1"/>
</dbReference>
<keyword evidence="5 8" id="KW-0799">Topoisomerase</keyword>
<dbReference type="Gene3D" id="3.30.1360.40">
    <property type="match status" value="1"/>
</dbReference>
<comment type="subcellular location">
    <subcellularLocation>
        <location evidence="8">Cytoplasm</location>
    </subcellularLocation>
</comment>
<feature type="active site" description="O-(5'-phospho-DNA)-tyrosine intermediate" evidence="8 9">
    <location>
        <position position="130"/>
    </location>
</feature>
<keyword evidence="6 8" id="KW-0238">DNA-binding</keyword>
<evidence type="ECO:0000256" key="1">
    <source>
        <dbReference type="ARBA" id="ARBA00000185"/>
    </source>
</evidence>